<name>A0A939BM65_9FIRM</name>
<reference evidence="2" key="1">
    <citation type="submission" date="2021-01" db="EMBL/GenBank/DDBJ databases">
        <title>Genomic Encyclopedia of Type Strains, Phase IV (KMG-IV): sequencing the most valuable type-strain genomes for metagenomic binning, comparative biology and taxonomic classification.</title>
        <authorList>
            <person name="Goeker M."/>
        </authorList>
    </citation>
    <scope>NUCLEOTIDE SEQUENCE</scope>
    <source>
        <strain evidence="2">DSM 23230</strain>
    </source>
</reference>
<sequence>MKLKKFVELDSEKCNGCGECITTCNKGGIKIENGKARLVQSSFCGSFVNCIGDCPQGALKIESKKLSKAELENEITPNAGCYFSGRYDINQWVE</sequence>
<dbReference type="Pfam" id="PF13237">
    <property type="entry name" value="Fer4_10"/>
    <property type="match status" value="1"/>
</dbReference>
<keyword evidence="3" id="KW-1185">Reference proteome</keyword>
<dbReference type="InterPro" id="IPR017896">
    <property type="entry name" value="4Fe4S_Fe-S-bd"/>
</dbReference>
<dbReference type="Proteomes" id="UP000774000">
    <property type="component" value="Unassembled WGS sequence"/>
</dbReference>
<dbReference type="EMBL" id="JAFBDQ010000002">
    <property type="protein sequence ID" value="MBM7555710.1"/>
    <property type="molecule type" value="Genomic_DNA"/>
</dbReference>
<evidence type="ECO:0000259" key="1">
    <source>
        <dbReference type="PROSITE" id="PS51379"/>
    </source>
</evidence>
<dbReference type="SUPFAM" id="SSF54862">
    <property type="entry name" value="4Fe-4S ferredoxins"/>
    <property type="match status" value="1"/>
</dbReference>
<dbReference type="PROSITE" id="PS51379">
    <property type="entry name" value="4FE4S_FER_2"/>
    <property type="match status" value="1"/>
</dbReference>
<evidence type="ECO:0000313" key="3">
    <source>
        <dbReference type="Proteomes" id="UP000774000"/>
    </source>
</evidence>
<feature type="domain" description="4Fe-4S ferredoxin-type" evidence="1">
    <location>
        <begin position="5"/>
        <end position="34"/>
    </location>
</feature>
<dbReference type="AlphaFoldDB" id="A0A939BM65"/>
<organism evidence="2 3">
    <name type="scientific">Halanaerobacter jeridensis</name>
    <dbReference type="NCBI Taxonomy" id="706427"/>
    <lineage>
        <taxon>Bacteria</taxon>
        <taxon>Bacillati</taxon>
        <taxon>Bacillota</taxon>
        <taxon>Clostridia</taxon>
        <taxon>Halanaerobiales</taxon>
        <taxon>Halobacteroidaceae</taxon>
        <taxon>Halanaerobacter</taxon>
    </lineage>
</organism>
<gene>
    <name evidence="2" type="ORF">JOC47_000535</name>
</gene>
<proteinExistence type="predicted"/>
<accession>A0A939BM65</accession>
<comment type="caution">
    <text evidence="2">The sequence shown here is derived from an EMBL/GenBank/DDBJ whole genome shotgun (WGS) entry which is preliminary data.</text>
</comment>
<evidence type="ECO:0000313" key="2">
    <source>
        <dbReference type="EMBL" id="MBM7555710.1"/>
    </source>
</evidence>
<dbReference type="Gene3D" id="3.30.70.20">
    <property type="match status" value="1"/>
</dbReference>
<dbReference type="RefSeq" id="WP_204700431.1">
    <property type="nucleotide sequence ID" value="NZ_JAFBDQ010000002.1"/>
</dbReference>
<protein>
    <submittedName>
        <fullName evidence="2">NAD-dependent dihydropyrimidine dehydrogenase PreA subunit</fullName>
    </submittedName>
</protein>